<dbReference type="InterPro" id="IPR014258">
    <property type="entry name" value="CAP_domain_YkwD-like"/>
</dbReference>
<dbReference type="InterPro" id="IPR014044">
    <property type="entry name" value="CAP_dom"/>
</dbReference>
<organism evidence="3 4">
    <name type="scientific">Chryseomicrobium palamuruense</name>
    <dbReference type="NCBI Taxonomy" id="682973"/>
    <lineage>
        <taxon>Bacteria</taxon>
        <taxon>Bacillati</taxon>
        <taxon>Bacillota</taxon>
        <taxon>Bacilli</taxon>
        <taxon>Bacillales</taxon>
        <taxon>Caryophanaceae</taxon>
        <taxon>Chryseomicrobium</taxon>
    </lineage>
</organism>
<feature type="signal peptide" evidence="1">
    <location>
        <begin position="1"/>
        <end position="23"/>
    </location>
</feature>
<evidence type="ECO:0000259" key="2">
    <source>
        <dbReference type="PROSITE" id="PS51272"/>
    </source>
</evidence>
<evidence type="ECO:0000313" key="3">
    <source>
        <dbReference type="EMBL" id="MFC4355202.1"/>
    </source>
</evidence>
<sequence>MRKYKLMILTLLILILSTTQVTASSLFKDISSSDWTYPAIEKLVNDQVIQGYADGTFRPNANVTRAQSAVFLGRALDIDVTNVKNPGYSDVTSKTFGYAYIAKLTELGIFAKAERFNPEQTLTRAQMAKIIALSFELNGDVTNQFKDVSSSSFAYLYIGQLVKAGITTGTTATTFSPGAFVNRQQLVLFIYRAQNPERPVTPPVQSDGPTTAEARELLQQVNKARAEAGLPALKYDSAVENVAMIKAKDMRDNTYFAHLSPTYGQPHEMLTQFGIKWTYSGENIAAGQNTVSAVHTAWMNSPGHRANILNQNYTHVGFGYVNGGSYRTYWVQMFIRK</sequence>
<dbReference type="RefSeq" id="WP_378141599.1">
    <property type="nucleotide sequence ID" value="NZ_JBHSEF010000022.1"/>
</dbReference>
<dbReference type="EMBL" id="JBHSEF010000022">
    <property type="protein sequence ID" value="MFC4355202.1"/>
    <property type="molecule type" value="Genomic_DNA"/>
</dbReference>
<keyword evidence="4" id="KW-1185">Reference proteome</keyword>
<dbReference type="SUPFAM" id="SSF55797">
    <property type="entry name" value="PR-1-like"/>
    <property type="match status" value="1"/>
</dbReference>
<reference evidence="4" key="1">
    <citation type="journal article" date="2019" name="Int. J. Syst. Evol. Microbiol.">
        <title>The Global Catalogue of Microorganisms (GCM) 10K type strain sequencing project: providing services to taxonomists for standard genome sequencing and annotation.</title>
        <authorList>
            <consortium name="The Broad Institute Genomics Platform"/>
            <consortium name="The Broad Institute Genome Sequencing Center for Infectious Disease"/>
            <person name="Wu L."/>
            <person name="Ma J."/>
        </authorList>
    </citation>
    <scope>NUCLEOTIDE SEQUENCE [LARGE SCALE GENOMIC DNA]</scope>
    <source>
        <strain evidence="4">CCUG 50353</strain>
    </source>
</reference>
<evidence type="ECO:0000256" key="1">
    <source>
        <dbReference type="SAM" id="SignalP"/>
    </source>
</evidence>
<feature type="domain" description="SLH" evidence="2">
    <location>
        <begin position="23"/>
        <end position="86"/>
    </location>
</feature>
<dbReference type="PANTHER" id="PTHR31157:SF1">
    <property type="entry name" value="SCP DOMAIN-CONTAINING PROTEIN"/>
    <property type="match status" value="1"/>
</dbReference>
<dbReference type="InterPro" id="IPR035940">
    <property type="entry name" value="CAP_sf"/>
</dbReference>
<evidence type="ECO:0000313" key="4">
    <source>
        <dbReference type="Proteomes" id="UP001595733"/>
    </source>
</evidence>
<dbReference type="InterPro" id="IPR001119">
    <property type="entry name" value="SLH_dom"/>
</dbReference>
<dbReference type="PANTHER" id="PTHR31157">
    <property type="entry name" value="SCP DOMAIN-CONTAINING PROTEIN"/>
    <property type="match status" value="1"/>
</dbReference>
<dbReference type="Pfam" id="PF00188">
    <property type="entry name" value="CAP"/>
    <property type="match status" value="1"/>
</dbReference>
<comment type="caution">
    <text evidence="3">The sequence shown here is derived from an EMBL/GenBank/DDBJ whole genome shotgun (WGS) entry which is preliminary data.</text>
</comment>
<dbReference type="Pfam" id="PF00395">
    <property type="entry name" value="SLH"/>
    <property type="match status" value="3"/>
</dbReference>
<protein>
    <submittedName>
        <fullName evidence="3">S-layer homology domain-containing protein</fullName>
    </submittedName>
</protein>
<dbReference type="Gene3D" id="3.40.33.10">
    <property type="entry name" value="CAP"/>
    <property type="match status" value="1"/>
</dbReference>
<keyword evidence="1" id="KW-0732">Signal</keyword>
<feature type="chain" id="PRO_5045180669" evidence="1">
    <location>
        <begin position="24"/>
        <end position="337"/>
    </location>
</feature>
<dbReference type="Proteomes" id="UP001595733">
    <property type="component" value="Unassembled WGS sequence"/>
</dbReference>
<dbReference type="CDD" id="cd05379">
    <property type="entry name" value="CAP_bacterial"/>
    <property type="match status" value="1"/>
</dbReference>
<dbReference type="NCBIfam" id="TIGR02909">
    <property type="entry name" value="spore_YkwD"/>
    <property type="match status" value="1"/>
</dbReference>
<feature type="domain" description="SLH" evidence="2">
    <location>
        <begin position="141"/>
        <end position="204"/>
    </location>
</feature>
<name>A0ABV8UV49_9BACL</name>
<gene>
    <name evidence="3" type="ORF">ACFO0S_09100</name>
</gene>
<dbReference type="PROSITE" id="PS51272">
    <property type="entry name" value="SLH"/>
    <property type="match status" value="2"/>
</dbReference>
<proteinExistence type="predicted"/>
<accession>A0ABV8UV49</accession>